<keyword evidence="3" id="KW-1185">Reference proteome</keyword>
<organism evidence="2 3">
    <name type="scientific">Cladophialophora immunda</name>
    <dbReference type="NCBI Taxonomy" id="569365"/>
    <lineage>
        <taxon>Eukaryota</taxon>
        <taxon>Fungi</taxon>
        <taxon>Dikarya</taxon>
        <taxon>Ascomycota</taxon>
        <taxon>Pezizomycotina</taxon>
        <taxon>Eurotiomycetes</taxon>
        <taxon>Chaetothyriomycetidae</taxon>
        <taxon>Chaetothyriales</taxon>
        <taxon>Herpotrichiellaceae</taxon>
        <taxon>Cladophialophora</taxon>
    </lineage>
</organism>
<dbReference type="EMBL" id="KN847040">
    <property type="protein sequence ID" value="KIW34761.1"/>
    <property type="molecule type" value="Genomic_DNA"/>
</dbReference>
<proteinExistence type="predicted"/>
<name>A0A0D2A397_9EURO</name>
<gene>
    <name evidence="2" type="ORF">PV07_01519</name>
</gene>
<feature type="compositionally biased region" description="Basic and acidic residues" evidence="1">
    <location>
        <begin position="197"/>
        <end position="219"/>
    </location>
</feature>
<sequence length="241" mass="25317">MFACFVTELPLNAIPHKYFSGRISSPLPILTNRAIVQCSSSVLLITSPSVALKHTLTRQPLHSRSKMSNPVLNSDNISRITAAEKEITGSDNVAKGGPTAQAQSHAGETINSQTLHDITEGEKRVTSGERIKGGPTATAQSILARERNGTSPASANEQSPTGALDSNTISKITAAERDITGSANPVRGGPTAQAQKRANEPINHDTLHDITEGEKKVTGEQRPVAGGPTATAQSELANSRS</sequence>
<accession>A0A0D2A397</accession>
<dbReference type="OrthoDB" id="5209734at2759"/>
<feature type="compositionally biased region" description="Polar residues" evidence="1">
    <location>
        <begin position="100"/>
        <end position="116"/>
    </location>
</feature>
<reference evidence="2 3" key="1">
    <citation type="submission" date="2015-01" db="EMBL/GenBank/DDBJ databases">
        <title>The Genome Sequence of Cladophialophora immunda CBS83496.</title>
        <authorList>
            <consortium name="The Broad Institute Genomics Platform"/>
            <person name="Cuomo C."/>
            <person name="de Hoog S."/>
            <person name="Gorbushina A."/>
            <person name="Stielow B."/>
            <person name="Teixiera M."/>
            <person name="Abouelleil A."/>
            <person name="Chapman S.B."/>
            <person name="Priest M."/>
            <person name="Young S.K."/>
            <person name="Wortman J."/>
            <person name="Nusbaum C."/>
            <person name="Birren B."/>
        </authorList>
    </citation>
    <scope>NUCLEOTIDE SEQUENCE [LARGE SCALE GENOMIC DNA]</scope>
    <source>
        <strain evidence="2 3">CBS 83496</strain>
    </source>
</reference>
<dbReference type="RefSeq" id="XP_016254977.1">
    <property type="nucleotide sequence ID" value="XM_016388049.1"/>
</dbReference>
<feature type="compositionally biased region" description="Basic and acidic residues" evidence="1">
    <location>
        <begin position="117"/>
        <end position="132"/>
    </location>
</feature>
<dbReference type="GeneID" id="27340713"/>
<protein>
    <recommendedName>
        <fullName evidence="4">SMP domain-containing protein</fullName>
    </recommendedName>
</protein>
<evidence type="ECO:0000313" key="3">
    <source>
        <dbReference type="Proteomes" id="UP000054466"/>
    </source>
</evidence>
<evidence type="ECO:0000256" key="1">
    <source>
        <dbReference type="SAM" id="MobiDB-lite"/>
    </source>
</evidence>
<dbReference type="HOGENOM" id="CLU_103414_0_0_1"/>
<evidence type="ECO:0000313" key="2">
    <source>
        <dbReference type="EMBL" id="KIW34761.1"/>
    </source>
</evidence>
<dbReference type="AlphaFoldDB" id="A0A0D2A397"/>
<feature type="compositionally biased region" description="Polar residues" evidence="1">
    <location>
        <begin position="230"/>
        <end position="241"/>
    </location>
</feature>
<evidence type="ECO:0008006" key="4">
    <source>
        <dbReference type="Google" id="ProtNLM"/>
    </source>
</evidence>
<dbReference type="Proteomes" id="UP000054466">
    <property type="component" value="Unassembled WGS sequence"/>
</dbReference>
<dbReference type="VEuPathDB" id="FungiDB:PV07_01519"/>
<feature type="compositionally biased region" description="Polar residues" evidence="1">
    <location>
        <begin position="149"/>
        <end position="171"/>
    </location>
</feature>
<feature type="region of interest" description="Disordered" evidence="1">
    <location>
        <begin position="88"/>
        <end position="241"/>
    </location>
</feature>